<dbReference type="InterPro" id="IPR042100">
    <property type="entry name" value="Bug_dom1"/>
</dbReference>
<dbReference type="EMBL" id="FKBS01000014">
    <property type="protein sequence ID" value="SAI27968.1"/>
    <property type="molecule type" value="Genomic_DNA"/>
</dbReference>
<dbReference type="Proteomes" id="UP000077037">
    <property type="component" value="Unassembled WGS sequence"/>
</dbReference>
<dbReference type="InterPro" id="IPR005064">
    <property type="entry name" value="BUG"/>
</dbReference>
<dbReference type="Pfam" id="PF03401">
    <property type="entry name" value="TctC"/>
    <property type="match status" value="1"/>
</dbReference>
<keyword evidence="2" id="KW-0732">Signal</keyword>
<dbReference type="Gene3D" id="3.40.190.150">
    <property type="entry name" value="Bordetella uptake gene, domain 1"/>
    <property type="match status" value="1"/>
</dbReference>
<proteinExistence type="inferred from homology"/>
<accession>A0A157P391</accession>
<dbReference type="SUPFAM" id="SSF53850">
    <property type="entry name" value="Periplasmic binding protein-like II"/>
    <property type="match status" value="1"/>
</dbReference>
<name>A0A157P391_9BORD</name>
<gene>
    <name evidence="3" type="ORF">SAMEA1982600_02208</name>
</gene>
<dbReference type="CDD" id="cd07012">
    <property type="entry name" value="PBP2_Bug_TTT"/>
    <property type="match status" value="1"/>
</dbReference>
<protein>
    <submittedName>
        <fullName evidence="3">Putattive exported protein</fullName>
    </submittedName>
</protein>
<dbReference type="PANTHER" id="PTHR42928">
    <property type="entry name" value="TRICARBOXYLATE-BINDING PROTEIN"/>
    <property type="match status" value="1"/>
</dbReference>
<evidence type="ECO:0000256" key="1">
    <source>
        <dbReference type="ARBA" id="ARBA00006987"/>
    </source>
</evidence>
<feature type="chain" id="PRO_5007614766" evidence="2">
    <location>
        <begin position="23"/>
        <end position="316"/>
    </location>
</feature>
<reference evidence="3 4" key="1">
    <citation type="submission" date="2016-03" db="EMBL/GenBank/DDBJ databases">
        <authorList>
            <consortium name="Pathogen Informatics"/>
        </authorList>
    </citation>
    <scope>NUCLEOTIDE SEQUENCE [LARGE SCALE GENOMIC DNA]</scope>
    <source>
        <strain evidence="3 4">NCTC13364</strain>
    </source>
</reference>
<dbReference type="AlphaFoldDB" id="A0A157P391"/>
<evidence type="ECO:0000313" key="4">
    <source>
        <dbReference type="Proteomes" id="UP000077037"/>
    </source>
</evidence>
<dbReference type="PANTHER" id="PTHR42928:SF5">
    <property type="entry name" value="BLR1237 PROTEIN"/>
    <property type="match status" value="1"/>
</dbReference>
<organism evidence="3 4">
    <name type="scientific">Bordetella ansorpii</name>
    <dbReference type="NCBI Taxonomy" id="288768"/>
    <lineage>
        <taxon>Bacteria</taxon>
        <taxon>Pseudomonadati</taxon>
        <taxon>Pseudomonadota</taxon>
        <taxon>Betaproteobacteria</taxon>
        <taxon>Burkholderiales</taxon>
        <taxon>Alcaligenaceae</taxon>
        <taxon>Bordetella</taxon>
    </lineage>
</organism>
<dbReference type="PIRSF" id="PIRSF017082">
    <property type="entry name" value="YflP"/>
    <property type="match status" value="1"/>
</dbReference>
<feature type="signal peptide" evidence="2">
    <location>
        <begin position="1"/>
        <end position="22"/>
    </location>
</feature>
<evidence type="ECO:0000256" key="2">
    <source>
        <dbReference type="SAM" id="SignalP"/>
    </source>
</evidence>
<sequence length="316" mass="33018">MKPARSFMGATLLGLASLVCQAETKFPSAPVRIVVSTPAGGASDTTARILAEGLAAKWGQAVIVENKPGASGTIGAATVARAAADGYTLFFGTGSTHVVAPLMLPQTPYDPQKDFTPLAIVGDAPFALFVRKDLPVSSLQDLVAYARKRPSETTFGTTGPATIYEVAARLLEREAQVSFNHVPYKGLVPMAMDVEAGRVDVGVGPIDGYLKSDRLKVLAILGSRRVEAMPDVPTSAQSGFPNTVVPVWAAVWGPSGIAADRAAILSRSLIEVLSQPRLQEKIGATGVVVQPADGESLRALMARDIKALADFAPKGN</sequence>
<evidence type="ECO:0000313" key="3">
    <source>
        <dbReference type="EMBL" id="SAI27968.1"/>
    </source>
</evidence>
<comment type="similarity">
    <text evidence="1">Belongs to the UPF0065 (bug) family.</text>
</comment>
<dbReference type="Gene3D" id="3.40.190.10">
    <property type="entry name" value="Periplasmic binding protein-like II"/>
    <property type="match status" value="1"/>
</dbReference>